<feature type="compositionally biased region" description="Low complexity" evidence="1">
    <location>
        <begin position="27"/>
        <end position="40"/>
    </location>
</feature>
<dbReference type="InterPro" id="IPR009060">
    <property type="entry name" value="UBA-like_sf"/>
</dbReference>
<feature type="compositionally biased region" description="Basic and acidic residues" evidence="1">
    <location>
        <begin position="231"/>
        <end position="243"/>
    </location>
</feature>
<organism evidence="3">
    <name type="scientific">Arundo donax</name>
    <name type="common">Giant reed</name>
    <name type="synonym">Donax arundinaceus</name>
    <dbReference type="NCBI Taxonomy" id="35708"/>
    <lineage>
        <taxon>Eukaryota</taxon>
        <taxon>Viridiplantae</taxon>
        <taxon>Streptophyta</taxon>
        <taxon>Embryophyta</taxon>
        <taxon>Tracheophyta</taxon>
        <taxon>Spermatophyta</taxon>
        <taxon>Magnoliopsida</taxon>
        <taxon>Liliopsida</taxon>
        <taxon>Poales</taxon>
        <taxon>Poaceae</taxon>
        <taxon>PACMAD clade</taxon>
        <taxon>Arundinoideae</taxon>
        <taxon>Arundineae</taxon>
        <taxon>Arundo</taxon>
    </lineage>
</organism>
<feature type="compositionally biased region" description="Acidic residues" evidence="1">
    <location>
        <begin position="1"/>
        <end position="10"/>
    </location>
</feature>
<feature type="compositionally biased region" description="Acidic residues" evidence="1">
    <location>
        <begin position="123"/>
        <end position="138"/>
    </location>
</feature>
<feature type="region of interest" description="Disordered" evidence="1">
    <location>
        <begin position="119"/>
        <end position="158"/>
    </location>
</feature>
<reference evidence="3" key="1">
    <citation type="submission" date="2014-09" db="EMBL/GenBank/DDBJ databases">
        <authorList>
            <person name="Magalhaes I.L.F."/>
            <person name="Oliveira U."/>
            <person name="Santos F.R."/>
            <person name="Vidigal T.H.D.A."/>
            <person name="Brescovit A.D."/>
            <person name="Santos A.J."/>
        </authorList>
    </citation>
    <scope>NUCLEOTIDE SEQUENCE</scope>
    <source>
        <tissue evidence="3">Shoot tissue taken approximately 20 cm above the soil surface</tissue>
    </source>
</reference>
<accession>A0A0A9D9D0</accession>
<dbReference type="SMART" id="SM00165">
    <property type="entry name" value="UBA"/>
    <property type="match status" value="2"/>
</dbReference>
<feature type="region of interest" description="Disordered" evidence="1">
    <location>
        <begin position="206"/>
        <end position="243"/>
    </location>
</feature>
<evidence type="ECO:0000256" key="1">
    <source>
        <dbReference type="SAM" id="MobiDB-lite"/>
    </source>
</evidence>
<feature type="compositionally biased region" description="Acidic residues" evidence="1">
    <location>
        <begin position="17"/>
        <end position="26"/>
    </location>
</feature>
<reference evidence="3" key="2">
    <citation type="journal article" date="2015" name="Data Brief">
        <title>Shoot transcriptome of the giant reed, Arundo donax.</title>
        <authorList>
            <person name="Barrero R.A."/>
            <person name="Guerrero F.D."/>
            <person name="Moolhuijzen P."/>
            <person name="Goolsby J.A."/>
            <person name="Tidwell J."/>
            <person name="Bellgard S.E."/>
            <person name="Bellgard M.I."/>
        </authorList>
    </citation>
    <scope>NUCLEOTIDE SEQUENCE</scope>
    <source>
        <tissue evidence="3">Shoot tissue taken approximately 20 cm above the soil surface</tissue>
    </source>
</reference>
<dbReference type="SUPFAM" id="SSF46934">
    <property type="entry name" value="UBA-like"/>
    <property type="match status" value="1"/>
</dbReference>
<dbReference type="Gene3D" id="1.10.8.10">
    <property type="entry name" value="DNA helicase RuvA subunit, C-terminal domain"/>
    <property type="match status" value="2"/>
</dbReference>
<protein>
    <recommendedName>
        <fullName evidence="2">UBA domain-containing protein</fullName>
    </recommendedName>
</protein>
<sequence>MVDWISDSDDSDKFEWDSEGDGEEAASFDAAGAGSSAPASRSIDDPGPSTQNANGNAGSSASSVLKFVRMGFTEEIVLKAIKENGDGDADSLLDVLLTYKAIGDDISVDNGSASACAPRIVDNSDDDDILENWDDEDAGGSSNRNTNSDDSGDEEFLKELSQKDEKVESLLRMGFAEAEAKMAITRCGQDASMSVLLDSICASEAAGDGCYGNFSNHEGDSYGGRKKSKVHGREQEKEKDIWR</sequence>
<dbReference type="AlphaFoldDB" id="A0A0A9D9D0"/>
<dbReference type="InterPro" id="IPR050390">
    <property type="entry name" value="C5-Methyltransferase"/>
</dbReference>
<feature type="region of interest" description="Disordered" evidence="1">
    <location>
        <begin position="1"/>
        <end position="60"/>
    </location>
</feature>
<dbReference type="EMBL" id="GBRH01212726">
    <property type="protein sequence ID" value="JAD85169.1"/>
    <property type="molecule type" value="Transcribed_RNA"/>
</dbReference>
<evidence type="ECO:0000313" key="3">
    <source>
        <dbReference type="EMBL" id="JAD85169.1"/>
    </source>
</evidence>
<evidence type="ECO:0000259" key="2">
    <source>
        <dbReference type="PROSITE" id="PS50030"/>
    </source>
</evidence>
<dbReference type="PANTHER" id="PTHR23068">
    <property type="entry name" value="DNA CYTOSINE-5- -METHYLTRANSFERASE 3-RELATED"/>
    <property type="match status" value="1"/>
</dbReference>
<feature type="domain" description="UBA" evidence="2">
    <location>
        <begin position="162"/>
        <end position="195"/>
    </location>
</feature>
<name>A0A0A9D9D0_ARUDO</name>
<dbReference type="GO" id="GO:0003886">
    <property type="term" value="F:DNA (cytosine-5-)-methyltransferase activity"/>
    <property type="evidence" value="ECO:0007669"/>
    <property type="project" value="TreeGrafter"/>
</dbReference>
<feature type="compositionally biased region" description="Polar residues" evidence="1">
    <location>
        <begin position="140"/>
        <end position="149"/>
    </location>
</feature>
<dbReference type="PANTHER" id="PTHR23068:SF25">
    <property type="entry name" value="DNA (CYTOSINE-5)-METHYLTRANSFERASE DRM2"/>
    <property type="match status" value="1"/>
</dbReference>
<dbReference type="PROSITE" id="PS50030">
    <property type="entry name" value="UBA"/>
    <property type="match status" value="1"/>
</dbReference>
<proteinExistence type="predicted"/>
<dbReference type="InterPro" id="IPR015940">
    <property type="entry name" value="UBA"/>
</dbReference>
<dbReference type="GO" id="GO:0005634">
    <property type="term" value="C:nucleus"/>
    <property type="evidence" value="ECO:0007669"/>
    <property type="project" value="TreeGrafter"/>
</dbReference>